<comment type="caution">
    <text evidence="4">The sequence shown here is derived from an EMBL/GenBank/DDBJ whole genome shotgun (WGS) entry which is preliminary data.</text>
</comment>
<evidence type="ECO:0000259" key="3">
    <source>
        <dbReference type="Pfam" id="PF16858"/>
    </source>
</evidence>
<feature type="region of interest" description="Disordered" evidence="2">
    <location>
        <begin position="981"/>
        <end position="1008"/>
    </location>
</feature>
<dbReference type="Pfam" id="PF16858">
    <property type="entry name" value="CNDH2_C"/>
    <property type="match status" value="1"/>
</dbReference>
<evidence type="ECO:0000313" key="5">
    <source>
        <dbReference type="Proteomes" id="UP001566132"/>
    </source>
</evidence>
<evidence type="ECO:0000313" key="4">
    <source>
        <dbReference type="EMBL" id="KAL1506492.1"/>
    </source>
</evidence>
<feature type="domain" description="Condensin-2 complex subunit H2 C-terminal" evidence="3">
    <location>
        <begin position="760"/>
        <end position="863"/>
    </location>
</feature>
<accession>A0ABD1EZL9</accession>
<proteinExistence type="predicted"/>
<dbReference type="PANTHER" id="PTHR14324:SF3">
    <property type="entry name" value="CONDENSIN-2 COMPLEX SUBUNIT H2"/>
    <property type="match status" value="1"/>
</dbReference>
<feature type="coiled-coil region" evidence="1">
    <location>
        <begin position="119"/>
        <end position="146"/>
    </location>
</feature>
<dbReference type="PANTHER" id="PTHR14324">
    <property type="entry name" value="CONDENSIN-2 COMPLEX SUBUNIT H2"/>
    <property type="match status" value="1"/>
</dbReference>
<gene>
    <name evidence="4" type="ORF">ABEB36_005848</name>
</gene>
<evidence type="ECO:0000256" key="2">
    <source>
        <dbReference type="SAM" id="MobiDB-lite"/>
    </source>
</evidence>
<protein>
    <recommendedName>
        <fullName evidence="3">Condensin-2 complex subunit H2 C-terminal domain-containing protein</fullName>
    </recommendedName>
</protein>
<dbReference type="InterPro" id="IPR031739">
    <property type="entry name" value="Ncaph2"/>
</dbReference>
<dbReference type="AlphaFoldDB" id="A0ABD1EZL9"/>
<feature type="region of interest" description="Disordered" evidence="2">
    <location>
        <begin position="592"/>
        <end position="617"/>
    </location>
</feature>
<feature type="compositionally biased region" description="Basic and acidic residues" evidence="2">
    <location>
        <begin position="592"/>
        <end position="607"/>
    </location>
</feature>
<keyword evidence="5" id="KW-1185">Reference proteome</keyword>
<dbReference type="InterPro" id="IPR031737">
    <property type="entry name" value="CNDH2_C"/>
</dbReference>
<keyword evidence="1" id="KW-0175">Coiled coil</keyword>
<sequence>MKKQTLNMEDEDELINLDYKSPKGKLIKLLEQKIKKPEIDDTLEKVLIQFSQITLQQTMCLENGVLNVNFAEDALLLQICGQYYAKRVDMLWNELLQFQTRMVTYDNERAKQCTDSAKQKARKQELARLEERLNRGKRKKICLTETGLAPTSTNEHHIFNIDQSDISDLFGSTYKFPFAEKKGKPEEQHAIPFQRDNELVDEWRKLLVRTENDRKYCNNSQFVAQYHQLRSRFKYYTNANSTAIIYDLSDPSECNTREGKLICSHHIKNIFHDNDWCLMPDENFKIAKLRLQYYLRKKWFKNKEIDPNDPNESYKDELEAYEKEFFRNECRKIHNMPQKTPEELLLFYEALAKKEELALKQVEQLRAQGVTNLPIVNFETVIVEPNKEDYNGIFDPYIPEGIDTLTTVTDVSSNEKLRFPTIDEHDGDHEAELSSLLENFSKDSSNENSNTADTNLRADSGYFDGSFADDESEHDDYQNGRETPSEFNQEIETEIVQDNEENYERMECSENSSNLNNITVVEKEMFIRCERMPEMREAIEMFASQGTSNQDLTKKVLEDSYFLKTDTMIGIVYNKTNNAETNRFFNNVKQIAESEKRRKKPEGEKETTRKKRKLSRKQIEKLKQSLIRPVNELKWEHFFSMNYQTEIGEGEVVRVDYDSDMETEEEDMDLDSNGNNEQEEFNCSLDLNEPLNDTDEMMPLDSGINMDCSLNDSQFGDTFNSSLNISDQIELNAANSTQNVLEESLGNSQNEQASYLADMEKMKARVADWQNYILPKLKQLDENDFDIHEYGAKILNKVNVNESKPFSDIVGGQSASEVVRYFVSGLQLANTMNVEISGVNKGKLSNDSLSLKLLNRERYYEHLGGYHAPSEKNLEANLMKLKKTQKQNKVQKQGRKRKRSEDIRSQQPSPKINKHVKDQQLHYQERYQQPSTSWQADLIDQEEAVRQAAETPSRISIDSGFVPTCDEDFVEQFDQLQQFNDDQLRSTPTYPSRIGKKRSRDSFYLNDR</sequence>
<evidence type="ECO:0000256" key="1">
    <source>
        <dbReference type="SAM" id="Coils"/>
    </source>
</evidence>
<reference evidence="4 5" key="1">
    <citation type="submission" date="2024-05" db="EMBL/GenBank/DDBJ databases">
        <title>Genetic variation in Jamaican populations of the coffee berry borer (Hypothenemus hampei).</title>
        <authorList>
            <person name="Errbii M."/>
            <person name="Myrie A."/>
        </authorList>
    </citation>
    <scope>NUCLEOTIDE SEQUENCE [LARGE SCALE GENOMIC DNA]</scope>
    <source>
        <strain evidence="4">JA-Hopewell-2020-01-JO</strain>
        <tissue evidence="4">Whole body</tissue>
    </source>
</reference>
<name>A0ABD1EZL9_HYPHA</name>
<dbReference type="Proteomes" id="UP001566132">
    <property type="component" value="Unassembled WGS sequence"/>
</dbReference>
<feature type="region of interest" description="Disordered" evidence="2">
    <location>
        <begin position="882"/>
        <end position="919"/>
    </location>
</feature>
<dbReference type="EMBL" id="JBDJPC010000004">
    <property type="protein sequence ID" value="KAL1506492.1"/>
    <property type="molecule type" value="Genomic_DNA"/>
</dbReference>
<feature type="region of interest" description="Disordered" evidence="2">
    <location>
        <begin position="441"/>
        <end position="489"/>
    </location>
</feature>
<organism evidence="4 5">
    <name type="scientific">Hypothenemus hampei</name>
    <name type="common">Coffee berry borer</name>
    <dbReference type="NCBI Taxonomy" id="57062"/>
    <lineage>
        <taxon>Eukaryota</taxon>
        <taxon>Metazoa</taxon>
        <taxon>Ecdysozoa</taxon>
        <taxon>Arthropoda</taxon>
        <taxon>Hexapoda</taxon>
        <taxon>Insecta</taxon>
        <taxon>Pterygota</taxon>
        <taxon>Neoptera</taxon>
        <taxon>Endopterygota</taxon>
        <taxon>Coleoptera</taxon>
        <taxon>Polyphaga</taxon>
        <taxon>Cucujiformia</taxon>
        <taxon>Curculionidae</taxon>
        <taxon>Scolytinae</taxon>
        <taxon>Hypothenemus</taxon>
    </lineage>
</organism>